<protein>
    <submittedName>
        <fullName evidence="3">Uncharacterized protein conserved in bacteria</fullName>
    </submittedName>
</protein>
<gene>
    <name evidence="4" type="ORF">EV682_1218</name>
    <name evidence="3" type="ORF">NCTC11159_00988</name>
</gene>
<sequence length="429" mass="47634">MFKIKPVSGLIALALAMSAISSISYADEQPKAVTSTDLLDKLSSPNSTKPKPSFDAKEFADTGRQSPSPIEAGPFFIYPTLGISVGRDSNVARTSSNEIASTATLISPSFVADLLNNGDRYVFGYKGKFLRYADSKDNNTDSNELQFQAENTYSARLSSLILGNLLYAEDAQGTTDSGSSTPDKYRSLSLKGLVGYGAAEATGRIELEAGIQNKRYSNNQSVTRFFDQDSLSAAARFFYRVAPKTSLVFEGRAQNFDYVVNPELQNSKEYRLYTGLKWDMDDSFMGSVKVGMLNKKYDLDTKGEFTKFSYEALLRFTPLSYSSVELSAMRTPSESTGSGNFLLDDVLNAQWNHSWSSYLSSRAYLTYVNSDYSGISRTDDTYITGLAVDYKLTRWLKTGAELRYEKRNSNITLQDYQRNLFMVNLSGSL</sequence>
<reference evidence="3 5" key="1">
    <citation type="submission" date="2018-06" db="EMBL/GenBank/DDBJ databases">
        <authorList>
            <consortium name="Pathogen Informatics"/>
            <person name="Doyle S."/>
        </authorList>
    </citation>
    <scope>NUCLEOTIDE SEQUENCE [LARGE SCALE GENOMIC DNA]</scope>
    <source>
        <strain evidence="3 5">NCTC11159</strain>
    </source>
</reference>
<evidence type="ECO:0000256" key="1">
    <source>
        <dbReference type="SAM" id="MobiDB-lite"/>
    </source>
</evidence>
<feature type="region of interest" description="Disordered" evidence="1">
    <location>
        <begin position="36"/>
        <end position="66"/>
    </location>
</feature>
<feature type="signal peptide" evidence="2">
    <location>
        <begin position="1"/>
        <end position="26"/>
    </location>
</feature>
<dbReference type="InterPro" id="IPR018759">
    <property type="entry name" value="BBP2_2"/>
</dbReference>
<dbReference type="RefSeq" id="WP_115226332.1">
    <property type="nucleotide sequence ID" value="NZ_CAWOLO010000021.1"/>
</dbReference>
<feature type="compositionally biased region" description="Basic and acidic residues" evidence="1">
    <location>
        <begin position="52"/>
        <end position="61"/>
    </location>
</feature>
<dbReference type="AlphaFoldDB" id="A0A377Q544"/>
<dbReference type="Pfam" id="PF10082">
    <property type="entry name" value="BBP2_2"/>
    <property type="match status" value="1"/>
</dbReference>
<feature type="compositionally biased region" description="Polar residues" evidence="1">
    <location>
        <begin position="36"/>
        <end position="50"/>
    </location>
</feature>
<evidence type="ECO:0000313" key="5">
    <source>
        <dbReference type="Proteomes" id="UP000255108"/>
    </source>
</evidence>
<dbReference type="Proteomes" id="UP000255108">
    <property type="component" value="Unassembled WGS sequence"/>
</dbReference>
<name>A0A377Q544_9NEIS</name>
<evidence type="ECO:0000313" key="4">
    <source>
        <dbReference type="EMBL" id="TCU81493.1"/>
    </source>
</evidence>
<dbReference type="EMBL" id="SMBT01000021">
    <property type="protein sequence ID" value="TCU81493.1"/>
    <property type="molecule type" value="Genomic_DNA"/>
</dbReference>
<evidence type="ECO:0000313" key="6">
    <source>
        <dbReference type="Proteomes" id="UP000295794"/>
    </source>
</evidence>
<evidence type="ECO:0000256" key="2">
    <source>
        <dbReference type="SAM" id="SignalP"/>
    </source>
</evidence>
<dbReference type="EMBL" id="UGHR01000001">
    <property type="protein sequence ID" value="STQ89937.1"/>
    <property type="molecule type" value="Genomic_DNA"/>
</dbReference>
<organism evidence="3 5">
    <name type="scientific">Iodobacter fluviatilis</name>
    <dbReference type="NCBI Taxonomy" id="537"/>
    <lineage>
        <taxon>Bacteria</taxon>
        <taxon>Pseudomonadati</taxon>
        <taxon>Pseudomonadota</taxon>
        <taxon>Betaproteobacteria</taxon>
        <taxon>Neisseriales</taxon>
        <taxon>Chitinibacteraceae</taxon>
        <taxon>Iodobacter</taxon>
    </lineage>
</organism>
<dbReference type="Proteomes" id="UP000295794">
    <property type="component" value="Unassembled WGS sequence"/>
</dbReference>
<feature type="chain" id="PRO_5016937349" evidence="2">
    <location>
        <begin position="27"/>
        <end position="429"/>
    </location>
</feature>
<reference evidence="4 6" key="2">
    <citation type="submission" date="2019-03" db="EMBL/GenBank/DDBJ databases">
        <title>Genomic Encyclopedia of Type Strains, Phase IV (KMG-IV): sequencing the most valuable type-strain genomes for metagenomic binning, comparative biology and taxonomic classification.</title>
        <authorList>
            <person name="Goeker M."/>
        </authorList>
    </citation>
    <scope>NUCLEOTIDE SEQUENCE [LARGE SCALE GENOMIC DNA]</scope>
    <source>
        <strain evidence="4 6">DSM 3764</strain>
    </source>
</reference>
<keyword evidence="2" id="KW-0732">Signal</keyword>
<evidence type="ECO:0000313" key="3">
    <source>
        <dbReference type="EMBL" id="STQ89937.1"/>
    </source>
</evidence>
<keyword evidence="6" id="KW-1185">Reference proteome</keyword>
<dbReference type="OrthoDB" id="9153755at2"/>
<proteinExistence type="predicted"/>
<accession>A0A377Q544</accession>